<dbReference type="EMBL" id="BEWI01000032">
    <property type="protein sequence ID" value="GAY23839.1"/>
    <property type="molecule type" value="Genomic_DNA"/>
</dbReference>
<comment type="caution">
    <text evidence="2">The sequence shown here is derived from an EMBL/GenBank/DDBJ whole genome shotgun (WGS) entry which is preliminary data.</text>
</comment>
<reference evidence="2 3" key="1">
    <citation type="journal article" date="2013" name="Biodegradation">
        <title>Occurrence of 4-tert-butylphenol (4-t-BP) biodegradation in an aquatic sample caused by the presence of Spirodela polyrrhiza and isolation of a 4-t-BP-utilizing bacterium.</title>
        <authorList>
            <person name="Ogata Y."/>
            <person name="Toyama T."/>
            <person name="Yu N."/>
            <person name="Wang X."/>
            <person name="Sei K."/>
            <person name="Ike M."/>
        </authorList>
    </citation>
    <scope>NUCLEOTIDE SEQUENCE [LARGE SCALE GENOMIC DNA]</scope>
    <source>
        <strain evidence="2 3">OMI</strain>
    </source>
</reference>
<evidence type="ECO:0000313" key="3">
    <source>
        <dbReference type="Proteomes" id="UP000221538"/>
    </source>
</evidence>
<dbReference type="Proteomes" id="UP000221538">
    <property type="component" value="Unassembled WGS sequence"/>
</dbReference>
<dbReference type="AlphaFoldDB" id="A0A292ZLU0"/>
<feature type="compositionally biased region" description="Polar residues" evidence="1">
    <location>
        <begin position="41"/>
        <end position="55"/>
    </location>
</feature>
<proteinExistence type="predicted"/>
<gene>
    <name evidence="2" type="ORF">SFOMI_4417</name>
</gene>
<feature type="region of interest" description="Disordered" evidence="1">
    <location>
        <begin position="21"/>
        <end position="55"/>
    </location>
</feature>
<feature type="compositionally biased region" description="Basic and acidic residues" evidence="1">
    <location>
        <begin position="25"/>
        <end position="38"/>
    </location>
</feature>
<evidence type="ECO:0000256" key="1">
    <source>
        <dbReference type="SAM" id="MobiDB-lite"/>
    </source>
</evidence>
<reference evidence="2 3" key="2">
    <citation type="journal article" date="2013" name="Environ. Sci. Technol.">
        <title>The 4-tert-butylphenol-utilizing bacterium Sphingobium fuliginis OMI can degrade bisphenols via phenolic ring hydroxylation and meta-cleavage pathway.</title>
        <authorList>
            <person name="Ogata Y."/>
            <person name="Goda S."/>
            <person name="Toyama T."/>
            <person name="Sei K."/>
            <person name="Ike M."/>
        </authorList>
    </citation>
    <scope>NUCLEOTIDE SEQUENCE [LARGE SCALE GENOMIC DNA]</scope>
    <source>
        <strain evidence="2 3">OMI</strain>
    </source>
</reference>
<protein>
    <submittedName>
        <fullName evidence="2">Uncharacterized protein</fullName>
    </submittedName>
</protein>
<evidence type="ECO:0000313" key="2">
    <source>
        <dbReference type="EMBL" id="GAY23839.1"/>
    </source>
</evidence>
<organism evidence="2 3">
    <name type="scientific">Sphingobium fuliginis (strain ATCC 27551)</name>
    <dbReference type="NCBI Taxonomy" id="336203"/>
    <lineage>
        <taxon>Bacteria</taxon>
        <taxon>Pseudomonadati</taxon>
        <taxon>Pseudomonadota</taxon>
        <taxon>Alphaproteobacteria</taxon>
        <taxon>Sphingomonadales</taxon>
        <taxon>Sphingomonadaceae</taxon>
        <taxon>Sphingobium</taxon>
    </lineage>
</organism>
<name>A0A292ZLU0_SPHSA</name>
<sequence>MARGRGIAFEQQRANAAALKLKCGGKADRPPTRYDDWNIHGASSPSRSLPSGEQG</sequence>
<accession>A0A292ZLU0</accession>